<dbReference type="Proteomes" id="UP000005726">
    <property type="component" value="Unassembled WGS sequence"/>
</dbReference>
<dbReference type="AlphaFoldDB" id="E0WU41"/>
<evidence type="ECO:0000313" key="2">
    <source>
        <dbReference type="Proteomes" id="UP000005726"/>
    </source>
</evidence>
<keyword evidence="2" id="KW-1185">Reference proteome</keyword>
<name>E0WU41_9ENTR</name>
<proteinExistence type="predicted"/>
<dbReference type="EMBL" id="GL379626">
    <property type="protein sequence ID" value="EFL91481.1"/>
    <property type="molecule type" value="Genomic_DNA"/>
</dbReference>
<gene>
    <name evidence="1" type="ORF">REG_1587</name>
</gene>
<protein>
    <submittedName>
        <fullName evidence="1">Uncharacterized protein</fullName>
    </submittedName>
</protein>
<accession>E0WU41</accession>
<sequence>MTIGHVYPLSNIAKAQKSTYNGSGNPLPDDLIRVGSEGRWPSIPEVTKHKKAFVEGATKELQQPVRELIAYFGGDEIRITVSSNPPGKGRTPTLTVCR</sequence>
<organism evidence="1 2">
    <name type="scientific">Candidatus Regiella insecticola LSR1</name>
    <dbReference type="NCBI Taxonomy" id="663321"/>
    <lineage>
        <taxon>Bacteria</taxon>
        <taxon>Pseudomonadati</taxon>
        <taxon>Pseudomonadota</taxon>
        <taxon>Gammaproteobacteria</taxon>
        <taxon>Enterobacterales</taxon>
        <taxon>Enterobacteriaceae</taxon>
        <taxon>aphid secondary symbionts</taxon>
        <taxon>Candidatus Regiella</taxon>
    </lineage>
</organism>
<reference evidence="1" key="1">
    <citation type="journal article" date="2009" name="Environ. Microbiol.">
        <title>Dynamics of genome evolution in facultative symbionts of aphids.</title>
        <authorList>
            <person name="Degnan P.H."/>
            <person name="Leonardo T.E."/>
            <person name="Cass B.N."/>
            <person name="Hurwitz B."/>
            <person name="Stern D."/>
            <person name="Gibbs R.A."/>
            <person name="Richards S."/>
            <person name="Moran N.A."/>
        </authorList>
    </citation>
    <scope>NUCLEOTIDE SEQUENCE [LARGE SCALE GENOMIC DNA]</scope>
    <source>
        <strain evidence="1">LSR1</strain>
    </source>
</reference>
<evidence type="ECO:0000313" key="1">
    <source>
        <dbReference type="EMBL" id="EFL91481.1"/>
    </source>
</evidence>
<dbReference type="HOGENOM" id="CLU_2328573_0_0_6"/>
<dbReference type="RefSeq" id="WP_006705227.1">
    <property type="nucleotide sequence ID" value="NZ_CAWLGB010000038.1"/>
</dbReference>